<proteinExistence type="predicted"/>
<feature type="region of interest" description="Disordered" evidence="1">
    <location>
        <begin position="131"/>
        <end position="239"/>
    </location>
</feature>
<dbReference type="InParanoid" id="A0A1Y2D5Y4"/>
<evidence type="ECO:0000313" key="2">
    <source>
        <dbReference type="EMBL" id="ORY54719.1"/>
    </source>
</evidence>
<keyword evidence="3" id="KW-1185">Reference proteome</keyword>
<dbReference type="PANTHER" id="PTHR46411:SF2">
    <property type="entry name" value="AAA+ ATPASE DOMAIN-CONTAINING PROTEIN"/>
    <property type="match status" value="1"/>
</dbReference>
<evidence type="ECO:0000256" key="1">
    <source>
        <dbReference type="SAM" id="MobiDB-lite"/>
    </source>
</evidence>
<dbReference type="EMBL" id="MCFJ01000032">
    <property type="protein sequence ID" value="ORY54719.1"/>
    <property type="molecule type" value="Genomic_DNA"/>
</dbReference>
<dbReference type="STRING" id="1141098.A0A1Y2D5Y4"/>
<gene>
    <name evidence="2" type="ORF">BCR38DRAFT_491407</name>
</gene>
<comment type="caution">
    <text evidence="2">The sequence shown here is derived from an EMBL/GenBank/DDBJ whole genome shotgun (WGS) entry which is preliminary data.</text>
</comment>
<dbReference type="Proteomes" id="UP000193689">
    <property type="component" value="Unassembled WGS sequence"/>
</dbReference>
<dbReference type="GeneID" id="63780870"/>
<dbReference type="PANTHER" id="PTHR46411">
    <property type="entry name" value="FAMILY ATPASE, PUTATIVE-RELATED"/>
    <property type="match status" value="1"/>
</dbReference>
<evidence type="ECO:0000313" key="3">
    <source>
        <dbReference type="Proteomes" id="UP000193689"/>
    </source>
</evidence>
<accession>A0A1Y2D5Y4</accession>
<dbReference type="RefSeq" id="XP_040709301.1">
    <property type="nucleotide sequence ID" value="XM_040864658.1"/>
</dbReference>
<feature type="compositionally biased region" description="Low complexity" evidence="1">
    <location>
        <begin position="224"/>
        <end position="239"/>
    </location>
</feature>
<feature type="compositionally biased region" description="Low complexity" evidence="1">
    <location>
        <begin position="152"/>
        <end position="180"/>
    </location>
</feature>
<name>A0A1Y2D5Y4_9PEZI</name>
<protein>
    <submittedName>
        <fullName evidence="2">Uncharacterized protein</fullName>
    </submittedName>
</protein>
<feature type="compositionally biased region" description="Polar residues" evidence="1">
    <location>
        <begin position="189"/>
        <end position="204"/>
    </location>
</feature>
<reference evidence="2 3" key="1">
    <citation type="submission" date="2016-07" db="EMBL/GenBank/DDBJ databases">
        <title>Pervasive Adenine N6-methylation of Active Genes in Fungi.</title>
        <authorList>
            <consortium name="DOE Joint Genome Institute"/>
            <person name="Mondo S.J."/>
            <person name="Dannebaum R.O."/>
            <person name="Kuo R.C."/>
            <person name="Labutti K."/>
            <person name="Haridas S."/>
            <person name="Kuo A."/>
            <person name="Salamov A."/>
            <person name="Ahrendt S.R."/>
            <person name="Lipzen A."/>
            <person name="Sullivan W."/>
            <person name="Andreopoulos W.B."/>
            <person name="Clum A."/>
            <person name="Lindquist E."/>
            <person name="Daum C."/>
            <person name="Ramamoorthy G.K."/>
            <person name="Gryganskyi A."/>
            <person name="Culley D."/>
            <person name="Magnuson J.K."/>
            <person name="James T.Y."/>
            <person name="O'Malley M.A."/>
            <person name="Stajich J.E."/>
            <person name="Spatafora J.W."/>
            <person name="Visel A."/>
            <person name="Grigoriev I.V."/>
        </authorList>
    </citation>
    <scope>NUCLEOTIDE SEQUENCE [LARGE SCALE GENOMIC DNA]</scope>
    <source>
        <strain evidence="2 3">CBS 129021</strain>
    </source>
</reference>
<dbReference type="AlphaFoldDB" id="A0A1Y2D5Y4"/>
<feature type="compositionally biased region" description="Polar residues" evidence="1">
    <location>
        <begin position="131"/>
        <end position="141"/>
    </location>
</feature>
<sequence>MASTLLDFTKTLTNLLNLSVCLCFGKAKSQRRQFDLIQDKGKGIILLLHGGPGVEKTSTTETVIKVTREHFTKIADVSNEFNYYLWRTKHQRNDEAMNRRNENHDAFAGGVPFGATPMAPNVGVQLYQSPHQASSGMLQFHQQQQPPPPGMPQGSSSMSITGFNVPQAPMQAPTMPQVQPIGRQPQPSPFTSKKNYSGSQVPGTSQFSPPQPSPQIMWSQQGMPLPQTQSLPQQGLQQF</sequence>
<organism evidence="2 3">
    <name type="scientific">Pseudomassariella vexata</name>
    <dbReference type="NCBI Taxonomy" id="1141098"/>
    <lineage>
        <taxon>Eukaryota</taxon>
        <taxon>Fungi</taxon>
        <taxon>Dikarya</taxon>
        <taxon>Ascomycota</taxon>
        <taxon>Pezizomycotina</taxon>
        <taxon>Sordariomycetes</taxon>
        <taxon>Xylariomycetidae</taxon>
        <taxon>Amphisphaeriales</taxon>
        <taxon>Pseudomassariaceae</taxon>
        <taxon>Pseudomassariella</taxon>
    </lineage>
</organism>